<dbReference type="NCBIfam" id="TIGR00621">
    <property type="entry name" value="ssb"/>
    <property type="match status" value="1"/>
</dbReference>
<dbReference type="PANTHER" id="PTHR10302">
    <property type="entry name" value="SINGLE-STRANDED DNA-BINDING PROTEIN"/>
    <property type="match status" value="1"/>
</dbReference>
<accession>A0A2A6FRX2</accession>
<dbReference type="GO" id="GO:0009295">
    <property type="term" value="C:nucleoid"/>
    <property type="evidence" value="ECO:0007669"/>
    <property type="project" value="TreeGrafter"/>
</dbReference>
<evidence type="ECO:0000256" key="3">
    <source>
        <dbReference type="RuleBase" id="RU000524"/>
    </source>
</evidence>
<gene>
    <name evidence="5" type="ORF">B5766_07595</name>
</gene>
<dbReference type="InterPro" id="IPR000424">
    <property type="entry name" value="Primosome_PriB/ssb"/>
</dbReference>
<evidence type="ECO:0000256" key="1">
    <source>
        <dbReference type="ARBA" id="ARBA00023125"/>
    </source>
</evidence>
<protein>
    <recommendedName>
        <fullName evidence="3">Single-stranded DNA-binding protein</fullName>
    </recommendedName>
</protein>
<dbReference type="GO" id="GO:0006260">
    <property type="term" value="P:DNA replication"/>
    <property type="evidence" value="ECO:0007669"/>
    <property type="project" value="InterPro"/>
</dbReference>
<comment type="caution">
    <text evidence="5">The sequence shown here is derived from an EMBL/GenBank/DDBJ whole genome shotgun (WGS) entry which is preliminary data.</text>
</comment>
<dbReference type="Gene3D" id="2.40.50.140">
    <property type="entry name" value="Nucleic acid-binding proteins"/>
    <property type="match status" value="1"/>
</dbReference>
<dbReference type="Pfam" id="PF00436">
    <property type="entry name" value="SSB"/>
    <property type="match status" value="1"/>
</dbReference>
<keyword evidence="1 2" id="KW-0238">DNA-binding</keyword>
<name>A0A2A6FRX2_9MICO</name>
<dbReference type="InterPro" id="IPR012340">
    <property type="entry name" value="NA-bd_OB-fold"/>
</dbReference>
<evidence type="ECO:0000256" key="4">
    <source>
        <dbReference type="SAM" id="MobiDB-lite"/>
    </source>
</evidence>
<dbReference type="CDD" id="cd04496">
    <property type="entry name" value="SSB_OBF"/>
    <property type="match status" value="1"/>
</dbReference>
<dbReference type="EMBL" id="NAEP01000039">
    <property type="protein sequence ID" value="PDQ35173.1"/>
    <property type="molecule type" value="Genomic_DNA"/>
</dbReference>
<feature type="compositionally biased region" description="Basic and acidic residues" evidence="4">
    <location>
        <begin position="122"/>
        <end position="143"/>
    </location>
</feature>
<feature type="region of interest" description="Disordered" evidence="4">
    <location>
        <begin position="122"/>
        <end position="194"/>
    </location>
</feature>
<dbReference type="SUPFAM" id="SSF50249">
    <property type="entry name" value="Nucleic acid-binding proteins"/>
    <property type="match status" value="1"/>
</dbReference>
<dbReference type="PANTHER" id="PTHR10302:SF0">
    <property type="entry name" value="SINGLE-STRANDED DNA-BINDING PROTEIN, MITOCHONDRIAL"/>
    <property type="match status" value="1"/>
</dbReference>
<organism evidence="5 6">
    <name type="scientific">Candidatus Lumbricidiphila eiseniae</name>
    <dbReference type="NCBI Taxonomy" id="1969409"/>
    <lineage>
        <taxon>Bacteria</taxon>
        <taxon>Bacillati</taxon>
        <taxon>Actinomycetota</taxon>
        <taxon>Actinomycetes</taxon>
        <taxon>Micrococcales</taxon>
        <taxon>Microbacteriaceae</taxon>
        <taxon>Candidatus Lumbricidiphila</taxon>
    </lineage>
</organism>
<proteinExistence type="predicted"/>
<dbReference type="InterPro" id="IPR011344">
    <property type="entry name" value="ssDNA-bd"/>
</dbReference>
<reference evidence="6" key="1">
    <citation type="submission" date="2017-03" db="EMBL/GenBank/DDBJ databases">
        <authorList>
            <person name="Lund M.B."/>
        </authorList>
    </citation>
    <scope>NUCLEOTIDE SEQUENCE [LARGE SCALE GENOMIC DNA]</scope>
</reference>
<dbReference type="Proteomes" id="UP000219994">
    <property type="component" value="Unassembled WGS sequence"/>
</dbReference>
<dbReference type="AlphaFoldDB" id="A0A2A6FRX2"/>
<evidence type="ECO:0000256" key="2">
    <source>
        <dbReference type="PROSITE-ProRule" id="PRU00252"/>
    </source>
</evidence>
<evidence type="ECO:0000313" key="6">
    <source>
        <dbReference type="Proteomes" id="UP000219994"/>
    </source>
</evidence>
<dbReference type="GO" id="GO:0003697">
    <property type="term" value="F:single-stranded DNA binding"/>
    <property type="evidence" value="ECO:0007669"/>
    <property type="project" value="InterPro"/>
</dbReference>
<evidence type="ECO:0000313" key="5">
    <source>
        <dbReference type="EMBL" id="PDQ35173.1"/>
    </source>
</evidence>
<dbReference type="PROSITE" id="PS50935">
    <property type="entry name" value="SSB"/>
    <property type="match status" value="1"/>
</dbReference>
<sequence length="194" mass="21186">MTDSITVAGVVGTDPQHHITAQGLEITSFRLASTRRYFDRAKASWEDGETNWYTVSTFRQLAANVHASIRKGERVLVRGRLRLRQWESGERTGTTAEIESESLGHDLTWGVSTFERVRVSRPVDGHEQQSPEAASEHLADRDSALGWPVSEPPPVPLGFGSSVLSDGSDRSDSPVFVVADTGAEERGRAVSARG</sequence>